<organism evidence="8">
    <name type="scientific">Cyprideis torosa</name>
    <dbReference type="NCBI Taxonomy" id="163714"/>
    <lineage>
        <taxon>Eukaryota</taxon>
        <taxon>Metazoa</taxon>
        <taxon>Ecdysozoa</taxon>
        <taxon>Arthropoda</taxon>
        <taxon>Crustacea</taxon>
        <taxon>Oligostraca</taxon>
        <taxon>Ostracoda</taxon>
        <taxon>Podocopa</taxon>
        <taxon>Podocopida</taxon>
        <taxon>Cytherocopina</taxon>
        <taxon>Cytheroidea</taxon>
        <taxon>Cytherideidae</taxon>
        <taxon>Cyprideis</taxon>
    </lineage>
</organism>
<dbReference type="Pfam" id="PF10158">
    <property type="entry name" value="LOH1CR12"/>
    <property type="match status" value="1"/>
</dbReference>
<proteinExistence type="inferred from homology"/>
<dbReference type="GO" id="GO:0030672">
    <property type="term" value="C:synaptic vesicle membrane"/>
    <property type="evidence" value="ECO:0007669"/>
    <property type="project" value="TreeGrafter"/>
</dbReference>
<dbReference type="GO" id="GO:1903744">
    <property type="term" value="P:positive regulation of anterograde synaptic vesicle transport"/>
    <property type="evidence" value="ECO:0007669"/>
    <property type="project" value="TreeGrafter"/>
</dbReference>
<keyword evidence="4" id="KW-0472">Membrane</keyword>
<dbReference type="AlphaFoldDB" id="A0A7R8ZPQ9"/>
<evidence type="ECO:0000256" key="4">
    <source>
        <dbReference type="ARBA" id="ARBA00023136"/>
    </source>
</evidence>
<evidence type="ECO:0000256" key="7">
    <source>
        <dbReference type="SAM" id="MobiDB-lite"/>
    </source>
</evidence>
<dbReference type="PANTHER" id="PTHR31634">
    <property type="entry name" value="BLOC-1-RELATED COMPLEX SUBUNIT 5"/>
    <property type="match status" value="1"/>
</dbReference>
<comment type="subcellular location">
    <subcellularLocation>
        <location evidence="1">Lysosome membrane</location>
        <topology evidence="1">Lipid-anchor</topology>
        <orientation evidence="1">Cytoplasmic side</orientation>
    </subcellularLocation>
</comment>
<gene>
    <name evidence="8" type="ORF">CTOB1V02_LOCUS7472</name>
</gene>
<dbReference type="InterPro" id="IPR018780">
    <property type="entry name" value="TBORCS5"/>
</dbReference>
<evidence type="ECO:0000256" key="2">
    <source>
        <dbReference type="ARBA" id="ARBA00010235"/>
    </source>
</evidence>
<protein>
    <recommendedName>
        <fullName evidence="3">BLOC-1-related complex subunit 5</fullName>
    </recommendedName>
</protein>
<feature type="compositionally biased region" description="Basic and acidic residues" evidence="7">
    <location>
        <begin position="1"/>
        <end position="12"/>
    </location>
</feature>
<dbReference type="GO" id="GO:0098574">
    <property type="term" value="C:cytoplasmic side of lysosomal membrane"/>
    <property type="evidence" value="ECO:0007669"/>
    <property type="project" value="TreeGrafter"/>
</dbReference>
<name>A0A7R8ZPQ9_9CRUS</name>
<evidence type="ECO:0000256" key="6">
    <source>
        <dbReference type="ARBA" id="ARBA00023288"/>
    </source>
</evidence>
<dbReference type="EMBL" id="OB662166">
    <property type="protein sequence ID" value="CAD7229603.1"/>
    <property type="molecule type" value="Genomic_DNA"/>
</dbReference>
<dbReference type="GO" id="GO:0072384">
    <property type="term" value="P:organelle transport along microtubule"/>
    <property type="evidence" value="ECO:0007669"/>
    <property type="project" value="TreeGrafter"/>
</dbReference>
<sequence length="253" mass="27574">MGTENSKIDQQPREGALSPPLSIVSEAEVPYVSSFSADRPIGETSPKRQFLARGRSSSTSTASGSSATSGSTARKPLRPSSMVVVSEGKREHDKIDSELERFQKLPNVVPILKSSVAPTSAISVGTGILASTKDPEVLDKLDPQALKFLCLRYQEFLRTNGQAVCEEQLHLEEKLKEIDKDLAHAVDGLTQRQKRFTRIAEEFSHVHEISRTLRKCKALQAEILSLGETVSSLIPPGQDLPPPSFASEGNQRA</sequence>
<evidence type="ECO:0000256" key="5">
    <source>
        <dbReference type="ARBA" id="ARBA00023228"/>
    </source>
</evidence>
<feature type="compositionally biased region" description="Low complexity" evidence="7">
    <location>
        <begin position="52"/>
        <end position="74"/>
    </location>
</feature>
<keyword evidence="5" id="KW-0458">Lysosome</keyword>
<feature type="region of interest" description="Disordered" evidence="7">
    <location>
        <begin position="1"/>
        <end position="90"/>
    </location>
</feature>
<comment type="similarity">
    <text evidence="2">Belongs to the BORCS5 family.</text>
</comment>
<evidence type="ECO:0000256" key="1">
    <source>
        <dbReference type="ARBA" id="ARBA00004122"/>
    </source>
</evidence>
<accession>A0A7R8ZPQ9</accession>
<dbReference type="GO" id="GO:0099078">
    <property type="term" value="C:BORC complex"/>
    <property type="evidence" value="ECO:0007669"/>
    <property type="project" value="TreeGrafter"/>
</dbReference>
<feature type="region of interest" description="Disordered" evidence="7">
    <location>
        <begin position="232"/>
        <end position="253"/>
    </location>
</feature>
<dbReference type="OrthoDB" id="10035640at2759"/>
<evidence type="ECO:0000256" key="3">
    <source>
        <dbReference type="ARBA" id="ARBA00022300"/>
    </source>
</evidence>
<dbReference type="PANTHER" id="PTHR31634:SF2">
    <property type="entry name" value="BLOC-1-RELATED COMPLEX SUBUNIT 5"/>
    <property type="match status" value="1"/>
</dbReference>
<evidence type="ECO:0000313" key="8">
    <source>
        <dbReference type="EMBL" id="CAD7229603.1"/>
    </source>
</evidence>
<dbReference type="GO" id="GO:0032418">
    <property type="term" value="P:lysosome localization"/>
    <property type="evidence" value="ECO:0007669"/>
    <property type="project" value="InterPro"/>
</dbReference>
<keyword evidence="6" id="KW-0449">Lipoprotein</keyword>
<dbReference type="CDD" id="cd22789">
    <property type="entry name" value="BORCS5-like"/>
    <property type="match status" value="1"/>
</dbReference>
<reference evidence="8" key="1">
    <citation type="submission" date="2020-11" db="EMBL/GenBank/DDBJ databases">
        <authorList>
            <person name="Tran Van P."/>
        </authorList>
    </citation>
    <scope>NUCLEOTIDE SEQUENCE</scope>
</reference>